<dbReference type="Gene3D" id="1.10.10.10">
    <property type="entry name" value="Winged helix-like DNA-binding domain superfamily/Winged helix DNA-binding domain"/>
    <property type="match status" value="1"/>
</dbReference>
<evidence type="ECO:0000313" key="2">
    <source>
        <dbReference type="Proteomes" id="UP000886861"/>
    </source>
</evidence>
<evidence type="ECO:0000313" key="1">
    <source>
        <dbReference type="EMBL" id="HIV01152.1"/>
    </source>
</evidence>
<reference evidence="1" key="1">
    <citation type="submission" date="2020-10" db="EMBL/GenBank/DDBJ databases">
        <authorList>
            <person name="Gilroy R."/>
        </authorList>
    </citation>
    <scope>NUCLEOTIDE SEQUENCE</scope>
    <source>
        <strain evidence="1">CHK186-9395</strain>
    </source>
</reference>
<name>A0A9D1SYQ4_9FIRM</name>
<protein>
    <submittedName>
        <fullName evidence="1">Sigma-70 region 4 domain-containing protein</fullName>
    </submittedName>
</protein>
<reference evidence="1" key="2">
    <citation type="journal article" date="2021" name="PeerJ">
        <title>Extensive microbial diversity within the chicken gut microbiome revealed by metagenomics and culture.</title>
        <authorList>
            <person name="Gilroy R."/>
            <person name="Ravi A."/>
            <person name="Getino M."/>
            <person name="Pursley I."/>
            <person name="Horton D.L."/>
            <person name="Alikhan N.F."/>
            <person name="Baker D."/>
            <person name="Gharbi K."/>
            <person name="Hall N."/>
            <person name="Watson M."/>
            <person name="Adriaenssens E.M."/>
            <person name="Foster-Nyarko E."/>
            <person name="Jarju S."/>
            <person name="Secka A."/>
            <person name="Antonio M."/>
            <person name="Oren A."/>
            <person name="Chaudhuri R.R."/>
            <person name="La Ragione R."/>
            <person name="Hildebrand F."/>
            <person name="Pallen M.J."/>
        </authorList>
    </citation>
    <scope>NUCLEOTIDE SEQUENCE</scope>
    <source>
        <strain evidence="1">CHK186-9395</strain>
    </source>
</reference>
<dbReference type="AlphaFoldDB" id="A0A9D1SYQ4"/>
<dbReference type="InterPro" id="IPR016032">
    <property type="entry name" value="Sig_transdc_resp-reg_C-effctor"/>
</dbReference>
<comment type="caution">
    <text evidence="1">The sequence shown here is derived from an EMBL/GenBank/DDBJ whole genome shotgun (WGS) entry which is preliminary data.</text>
</comment>
<sequence length="58" mass="6916">MSQEDREILLDYMTGFKQKDIAEKLGISPAAINGRLDTIFLNYRTYLCNDKEFKERRR</sequence>
<proteinExistence type="predicted"/>
<organism evidence="1 2">
    <name type="scientific">Candidatus Caccopulliclostridium gallistercoris</name>
    <dbReference type="NCBI Taxonomy" id="2840719"/>
    <lineage>
        <taxon>Bacteria</taxon>
        <taxon>Bacillati</taxon>
        <taxon>Bacillota</taxon>
        <taxon>Clostridia</taxon>
        <taxon>Candidatus Caccopulliclostridium</taxon>
    </lineage>
</organism>
<dbReference type="GO" id="GO:0003677">
    <property type="term" value="F:DNA binding"/>
    <property type="evidence" value="ECO:0007669"/>
    <property type="project" value="InterPro"/>
</dbReference>
<accession>A0A9D1SYQ4</accession>
<dbReference type="SUPFAM" id="SSF46894">
    <property type="entry name" value="C-terminal effector domain of the bipartite response regulators"/>
    <property type="match status" value="1"/>
</dbReference>
<dbReference type="GO" id="GO:0006355">
    <property type="term" value="P:regulation of DNA-templated transcription"/>
    <property type="evidence" value="ECO:0007669"/>
    <property type="project" value="InterPro"/>
</dbReference>
<dbReference type="InterPro" id="IPR036388">
    <property type="entry name" value="WH-like_DNA-bd_sf"/>
</dbReference>
<gene>
    <name evidence="1" type="ORF">IAA62_01170</name>
</gene>
<dbReference type="EMBL" id="DVOJ01000005">
    <property type="protein sequence ID" value="HIV01152.1"/>
    <property type="molecule type" value="Genomic_DNA"/>
</dbReference>
<dbReference type="Proteomes" id="UP000886861">
    <property type="component" value="Unassembled WGS sequence"/>
</dbReference>